<dbReference type="RefSeq" id="WP_346248905.1">
    <property type="nucleotide sequence ID" value="NZ_JBDIZK010000018.1"/>
</dbReference>
<keyword evidence="3" id="KW-1185">Reference proteome</keyword>
<accession>A0ABV0BED8</accession>
<organism evidence="2 3">
    <name type="scientific">Sphingomonas rustica</name>
    <dbReference type="NCBI Taxonomy" id="3103142"/>
    <lineage>
        <taxon>Bacteria</taxon>
        <taxon>Pseudomonadati</taxon>
        <taxon>Pseudomonadota</taxon>
        <taxon>Alphaproteobacteria</taxon>
        <taxon>Sphingomonadales</taxon>
        <taxon>Sphingomonadaceae</taxon>
        <taxon>Sphingomonas</taxon>
    </lineage>
</organism>
<keyword evidence="1" id="KW-1133">Transmembrane helix</keyword>
<feature type="transmembrane region" description="Helical" evidence="1">
    <location>
        <begin position="81"/>
        <end position="104"/>
    </location>
</feature>
<feature type="transmembrane region" description="Helical" evidence="1">
    <location>
        <begin position="46"/>
        <end position="69"/>
    </location>
</feature>
<feature type="transmembrane region" description="Helical" evidence="1">
    <location>
        <begin position="21"/>
        <end position="40"/>
    </location>
</feature>
<sequence>MPRIALPRPDDATLDYARRTLRYFLLVLLVPLICGAAGPWSSNGGMLAFLIGLVVTAAAAIGGAVYWLIRAIKLDRQSDKWLSGWWMAMPFGLLILSAPAALFLGGIGTMLGHLARLAVEHRDYEAIIARAPSVPREVARWEPTEGPDYVGLAYRIEHGPPLRVMFRPEGSRWSAGSIVYDESGDVMNGPGSEGFDGLKPRVGELMVDCARLWRKYEVCWADW</sequence>
<evidence type="ECO:0000256" key="1">
    <source>
        <dbReference type="SAM" id="Phobius"/>
    </source>
</evidence>
<dbReference type="Proteomes" id="UP001427805">
    <property type="component" value="Unassembled WGS sequence"/>
</dbReference>
<reference evidence="2 3" key="1">
    <citation type="submission" date="2024-05" db="EMBL/GenBank/DDBJ databases">
        <title>Sphingomonas sp. HF-S3 16S ribosomal RNA gene Genome sequencing and assembly.</title>
        <authorList>
            <person name="Lee H."/>
        </authorList>
    </citation>
    <scope>NUCLEOTIDE SEQUENCE [LARGE SCALE GENOMIC DNA]</scope>
    <source>
        <strain evidence="2 3">HF-S3</strain>
    </source>
</reference>
<evidence type="ECO:0000313" key="3">
    <source>
        <dbReference type="Proteomes" id="UP001427805"/>
    </source>
</evidence>
<keyword evidence="1" id="KW-0812">Transmembrane</keyword>
<proteinExistence type="predicted"/>
<name>A0ABV0BED8_9SPHN</name>
<evidence type="ECO:0000313" key="2">
    <source>
        <dbReference type="EMBL" id="MEN3749854.1"/>
    </source>
</evidence>
<keyword evidence="1" id="KW-0472">Membrane</keyword>
<gene>
    <name evidence="2" type="ORF">TPR58_21965</name>
</gene>
<comment type="caution">
    <text evidence="2">The sequence shown here is derived from an EMBL/GenBank/DDBJ whole genome shotgun (WGS) entry which is preliminary data.</text>
</comment>
<dbReference type="EMBL" id="JBDIZK010000018">
    <property type="protein sequence ID" value="MEN3749854.1"/>
    <property type="molecule type" value="Genomic_DNA"/>
</dbReference>
<protein>
    <submittedName>
        <fullName evidence="2">Uncharacterized protein</fullName>
    </submittedName>
</protein>